<name>A0ABT5AL77_9CYAN</name>
<evidence type="ECO:0008006" key="3">
    <source>
        <dbReference type="Google" id="ProtNLM"/>
    </source>
</evidence>
<proteinExistence type="predicted"/>
<gene>
    <name evidence="1" type="ORF">PN451_19780</name>
</gene>
<evidence type="ECO:0000313" key="2">
    <source>
        <dbReference type="Proteomes" id="UP001211249"/>
    </source>
</evidence>
<accession>A0ABT5AL77</accession>
<evidence type="ECO:0000313" key="1">
    <source>
        <dbReference type="EMBL" id="MDB9538045.1"/>
    </source>
</evidence>
<dbReference type="Proteomes" id="UP001211249">
    <property type="component" value="Unassembled WGS sequence"/>
</dbReference>
<organism evidence="1 2">
    <name type="scientific">Dolichospermum planctonicum CS-1226</name>
    <dbReference type="NCBI Taxonomy" id="3021751"/>
    <lineage>
        <taxon>Bacteria</taxon>
        <taxon>Bacillati</taxon>
        <taxon>Cyanobacteriota</taxon>
        <taxon>Cyanophyceae</taxon>
        <taxon>Nostocales</taxon>
        <taxon>Aphanizomenonaceae</taxon>
        <taxon>Dolichospermum</taxon>
        <taxon>Dolichospermum planctonicum</taxon>
    </lineage>
</organism>
<sequence length="56" mass="6660">MPTESQIKIEARAQELVTLELTRQKLRQEKLQVRRGRSLKQQKVIIFRKINDKVSV</sequence>
<protein>
    <recommendedName>
        <fullName evidence="3">Transposase</fullName>
    </recommendedName>
</protein>
<dbReference type="RefSeq" id="WP_271797638.1">
    <property type="nucleotide sequence ID" value="NZ_JAQMUC010000100.1"/>
</dbReference>
<reference evidence="1 2" key="1">
    <citation type="submission" date="2023-01" db="EMBL/GenBank/DDBJ databases">
        <title>Genomes from the Australian National Cyanobacteria Reference Collection.</title>
        <authorList>
            <person name="Willis A."/>
            <person name="Lee E.M.F."/>
        </authorList>
    </citation>
    <scope>NUCLEOTIDE SEQUENCE [LARGE SCALE GENOMIC DNA]</scope>
    <source>
        <strain evidence="1 2">CS-1226</strain>
    </source>
</reference>
<dbReference type="EMBL" id="JAQMUC010000100">
    <property type="protein sequence ID" value="MDB9538045.1"/>
    <property type="molecule type" value="Genomic_DNA"/>
</dbReference>
<keyword evidence="2" id="KW-1185">Reference proteome</keyword>
<comment type="caution">
    <text evidence="1">The sequence shown here is derived from an EMBL/GenBank/DDBJ whole genome shotgun (WGS) entry which is preliminary data.</text>
</comment>